<dbReference type="PANTHER" id="PTHR33639:SF2">
    <property type="entry name" value="DUF393 DOMAIN-CONTAINING PROTEIN"/>
    <property type="match status" value="1"/>
</dbReference>
<dbReference type="OrthoDB" id="9785438at2"/>
<gene>
    <name evidence="1" type="ORF">CKY28_14105</name>
</gene>
<dbReference type="EMBL" id="NSLI01000004">
    <property type="protein sequence ID" value="PAX07167.1"/>
    <property type="molecule type" value="Genomic_DNA"/>
</dbReference>
<proteinExistence type="predicted"/>
<dbReference type="InterPro" id="IPR052927">
    <property type="entry name" value="DCC_oxidoreductase"/>
</dbReference>
<name>A0A2A2SD31_9SPHN</name>
<dbReference type="InterPro" id="IPR007263">
    <property type="entry name" value="DCC1-like"/>
</dbReference>
<evidence type="ECO:0000313" key="2">
    <source>
        <dbReference type="Proteomes" id="UP000218151"/>
    </source>
</evidence>
<dbReference type="GO" id="GO:0015035">
    <property type="term" value="F:protein-disulfide reductase activity"/>
    <property type="evidence" value="ECO:0007669"/>
    <property type="project" value="InterPro"/>
</dbReference>
<reference evidence="2" key="1">
    <citation type="submission" date="2017-09" db="EMBL/GenBank/DDBJ databases">
        <authorList>
            <person name="Feng G."/>
            <person name="Zhu H."/>
        </authorList>
    </citation>
    <scope>NUCLEOTIDE SEQUENCE [LARGE SCALE GENOMIC DNA]</scope>
    <source>
        <strain evidence="2">1PNM-20</strain>
    </source>
</reference>
<dbReference type="RefSeq" id="WP_095998992.1">
    <property type="nucleotide sequence ID" value="NZ_NSLI01000004.1"/>
</dbReference>
<evidence type="ECO:0000313" key="1">
    <source>
        <dbReference type="EMBL" id="PAX07167.1"/>
    </source>
</evidence>
<sequence length="149" mass="16780">MPEHGRPWSYRDDPAVPAFDDGRALFVFDGECVLCSGGASRLMRWDKRGRVNFTPTVSPLGAALYHHYGVDPDASYLLVADGRGYTASAGYLKLCAVLGGPWRLLRLGRLVPERWRDAAYARLARNRYRWFGRASHCALLTPEQRARLL</sequence>
<dbReference type="PANTHER" id="PTHR33639">
    <property type="entry name" value="THIOL-DISULFIDE OXIDOREDUCTASE DCC"/>
    <property type="match status" value="1"/>
</dbReference>
<dbReference type="AlphaFoldDB" id="A0A2A2SD31"/>
<accession>A0A2A2SD31</accession>
<dbReference type="Pfam" id="PF04134">
    <property type="entry name" value="DCC1-like"/>
    <property type="match status" value="1"/>
</dbReference>
<organism evidence="1 2">
    <name type="scientific">Sphingomonas lenta</name>
    <dbReference type="NCBI Taxonomy" id="1141887"/>
    <lineage>
        <taxon>Bacteria</taxon>
        <taxon>Pseudomonadati</taxon>
        <taxon>Pseudomonadota</taxon>
        <taxon>Alphaproteobacteria</taxon>
        <taxon>Sphingomonadales</taxon>
        <taxon>Sphingomonadaceae</taxon>
        <taxon>Sphingomonas</taxon>
    </lineage>
</organism>
<protein>
    <submittedName>
        <fullName evidence="1">Thiol-disulfide oxidoreductase DCC</fullName>
    </submittedName>
</protein>
<keyword evidence="2" id="KW-1185">Reference proteome</keyword>
<dbReference type="Proteomes" id="UP000218151">
    <property type="component" value="Unassembled WGS sequence"/>
</dbReference>
<comment type="caution">
    <text evidence="1">The sequence shown here is derived from an EMBL/GenBank/DDBJ whole genome shotgun (WGS) entry which is preliminary data.</text>
</comment>